<dbReference type="Gene3D" id="3.40.50.300">
    <property type="entry name" value="P-loop containing nucleotide triphosphate hydrolases"/>
    <property type="match status" value="1"/>
</dbReference>
<evidence type="ECO:0000313" key="6">
    <source>
        <dbReference type="Proteomes" id="UP000013026"/>
    </source>
</evidence>
<reference evidence="3 5" key="1">
    <citation type="journal article" date="2010" name="Stand. Genomic Sci.">
        <title>Complete genome sequence of Meiothermus ruber type strain (21).</title>
        <authorList>
            <person name="Tindall B.J."/>
            <person name="Sikorski J."/>
            <person name="Lucas S."/>
            <person name="Goltsman E."/>
            <person name="Copeland A."/>
            <person name="Glavina Del Rio T."/>
            <person name="Nolan M."/>
            <person name="Tice H."/>
            <person name="Cheng J.F."/>
            <person name="Han C."/>
            <person name="Pitluck S."/>
            <person name="Liolios K."/>
            <person name="Ivanova N."/>
            <person name="Mavromatis K."/>
            <person name="Ovchinnikova G."/>
            <person name="Pati A."/>
            <person name="Fahnrich R."/>
            <person name="Goodwin L."/>
            <person name="Chen A."/>
            <person name="Palaniappan K."/>
            <person name="Land M."/>
            <person name="Hauser L."/>
            <person name="Chang Y.J."/>
            <person name="Jeffries C.D."/>
            <person name="Rohde M."/>
            <person name="Goker M."/>
            <person name="Woyke T."/>
            <person name="Bristow J."/>
            <person name="Eisen J.A."/>
            <person name="Markowitz V."/>
            <person name="Hugenholtz P."/>
            <person name="Kyrpides N.C."/>
            <person name="Klenk H.P."/>
            <person name="Lapidus A."/>
        </authorList>
    </citation>
    <scope>NUCLEOTIDE SEQUENCE [LARGE SCALE GENOMIC DNA]</scope>
    <source>
        <strain evidence="5">ATCC 35948 / DSM 1279 / VKM B-1258 / 21</strain>
        <strain evidence="3">DSM 1279</strain>
    </source>
</reference>
<dbReference type="OrthoDB" id="2052561at2"/>
<sequence length="274" mass="29980">MDTDRRAVLNLAPWLEGLRVKGGQEVPTDPGLPPCPLCGAAALAGYIFERPGQIEHDCDCHYLEPERYQTALLKSWRRYTAPKLLAKDLEGYPRYRDYLEKPLDVHAGNRAAIEAARAYRGGLLYLWGPPGVGKTHLALRLAGRLVGEGRFVRFHSELDFLAEERLAAAGEGALPQYERLILDDGGKARISPFSAERLYALVERASAGGCDLILTSNLSPEAFAARLGEVGEAVLSRIKGSEVVEVKGQDRRDPGAAGAAPHSTGERRKDEDEH</sequence>
<reference evidence="4" key="2">
    <citation type="submission" date="2013-04" db="EMBL/GenBank/DDBJ databases">
        <title>Non-Hybrid, Finished Microbial Genome Assemblies from Long-Read SMRT Sequencing Data.</title>
        <authorList>
            <person name="Klammer A."/>
            <person name="Drake J."/>
            <person name="Heiner C."/>
            <person name="Clum A."/>
            <person name="Copeland A."/>
            <person name="Huddleston J."/>
            <person name="Eichler E."/>
            <person name="Turner S.W."/>
        </authorList>
    </citation>
    <scope>NUCLEOTIDE SEQUENCE</scope>
    <source>
        <strain evidence="4">DSM 1279</strain>
    </source>
</reference>
<dbReference type="EMBL" id="CP005385">
    <property type="protein sequence ID" value="AGK03803.1"/>
    <property type="molecule type" value="Genomic_DNA"/>
</dbReference>
<dbReference type="SMART" id="SM00382">
    <property type="entry name" value="AAA"/>
    <property type="match status" value="1"/>
</dbReference>
<evidence type="ECO:0000313" key="5">
    <source>
        <dbReference type="Proteomes" id="UP000006655"/>
    </source>
</evidence>
<evidence type="ECO:0000259" key="2">
    <source>
        <dbReference type="SMART" id="SM00382"/>
    </source>
</evidence>
<dbReference type="STRING" id="504728.K649_02505"/>
<dbReference type="AlphaFoldDB" id="D3PNF5"/>
<dbReference type="Proteomes" id="UP000006655">
    <property type="component" value="Chromosome"/>
</dbReference>
<feature type="compositionally biased region" description="Basic and acidic residues" evidence="1">
    <location>
        <begin position="264"/>
        <end position="274"/>
    </location>
</feature>
<gene>
    <name evidence="3" type="ordered locus">Mrub_0573</name>
    <name evidence="4" type="ORF">K649_02505</name>
</gene>
<reference evidence="4 6" key="3">
    <citation type="submission" date="2013-04" db="EMBL/GenBank/DDBJ databases">
        <authorList>
            <person name="Chin J."/>
            <person name="Alexander D.H."/>
            <person name="Marks P."/>
            <person name="Korlach J."/>
            <person name="Clum A."/>
            <person name="Copeland A."/>
        </authorList>
    </citation>
    <scope>NUCLEOTIDE SEQUENCE [LARGE SCALE GENOMIC DNA]</scope>
    <source>
        <strain evidence="6">ATCC 35948 / DSM 1279 / VKM B-1258 / 21</strain>
        <strain evidence="4">DSM 1279</strain>
    </source>
</reference>
<feature type="domain" description="AAA+ ATPase" evidence="2">
    <location>
        <begin position="120"/>
        <end position="250"/>
    </location>
</feature>
<proteinExistence type="predicted"/>
<evidence type="ECO:0000256" key="1">
    <source>
        <dbReference type="SAM" id="MobiDB-lite"/>
    </source>
</evidence>
<dbReference type="EMBL" id="CP001743">
    <property type="protein sequence ID" value="ADD27346.1"/>
    <property type="molecule type" value="Genomic_DNA"/>
</dbReference>
<protein>
    <submittedName>
        <fullName evidence="4">AAA ATPase</fullName>
    </submittedName>
</protein>
<name>D3PNF5_MEIRD</name>
<dbReference type="GO" id="GO:0005524">
    <property type="term" value="F:ATP binding"/>
    <property type="evidence" value="ECO:0007669"/>
    <property type="project" value="InterPro"/>
</dbReference>
<dbReference type="InterPro" id="IPR002611">
    <property type="entry name" value="IstB_ATP-bd"/>
</dbReference>
<dbReference type="Pfam" id="PF01695">
    <property type="entry name" value="IstB_IS21"/>
    <property type="match status" value="1"/>
</dbReference>
<dbReference type="InterPro" id="IPR003593">
    <property type="entry name" value="AAA+_ATPase"/>
</dbReference>
<dbReference type="RefSeq" id="WP_013012865.1">
    <property type="nucleotide sequence ID" value="NC_013946.1"/>
</dbReference>
<dbReference type="PANTHER" id="PTHR30050">
    <property type="entry name" value="CHROMOSOMAL REPLICATION INITIATOR PROTEIN DNAA"/>
    <property type="match status" value="1"/>
</dbReference>
<dbReference type="InterPro" id="IPR027417">
    <property type="entry name" value="P-loop_NTPase"/>
</dbReference>
<accession>D3PNF5</accession>
<dbReference type="eggNOG" id="COG1484">
    <property type="taxonomic scope" value="Bacteria"/>
</dbReference>
<dbReference type="KEGG" id="mre:K649_02505"/>
<dbReference type="PANTHER" id="PTHR30050:SF4">
    <property type="entry name" value="ATP-BINDING PROTEIN RV3427C IN INSERTION SEQUENCE-RELATED"/>
    <property type="match status" value="1"/>
</dbReference>
<evidence type="ECO:0000313" key="3">
    <source>
        <dbReference type="EMBL" id="ADD27346.1"/>
    </source>
</evidence>
<dbReference type="KEGG" id="mrb:Mrub_0573"/>
<dbReference type="Proteomes" id="UP000013026">
    <property type="component" value="Chromosome"/>
</dbReference>
<organism evidence="4 6">
    <name type="scientific">Meiothermus ruber (strain ATCC 35948 / DSM 1279 / VKM B-1258 / 21)</name>
    <name type="common">Thermus ruber</name>
    <dbReference type="NCBI Taxonomy" id="504728"/>
    <lineage>
        <taxon>Bacteria</taxon>
        <taxon>Thermotogati</taxon>
        <taxon>Deinococcota</taxon>
        <taxon>Deinococci</taxon>
        <taxon>Thermales</taxon>
        <taxon>Thermaceae</taxon>
        <taxon>Meiothermus</taxon>
    </lineage>
</organism>
<dbReference type="GO" id="GO:0006260">
    <property type="term" value="P:DNA replication"/>
    <property type="evidence" value="ECO:0007669"/>
    <property type="project" value="TreeGrafter"/>
</dbReference>
<dbReference type="PATRIC" id="fig|504728.9.peg.519"/>
<feature type="region of interest" description="Disordered" evidence="1">
    <location>
        <begin position="246"/>
        <end position="274"/>
    </location>
</feature>
<evidence type="ECO:0000313" key="4">
    <source>
        <dbReference type="EMBL" id="AGK03803.1"/>
    </source>
</evidence>
<dbReference type="SUPFAM" id="SSF52540">
    <property type="entry name" value="P-loop containing nucleoside triphosphate hydrolases"/>
    <property type="match status" value="1"/>
</dbReference>
<keyword evidence="5" id="KW-1185">Reference proteome</keyword>